<dbReference type="RefSeq" id="WP_176974945.1">
    <property type="nucleotide sequence ID" value="NZ_JABZEO010000002.1"/>
</dbReference>
<proteinExistence type="predicted"/>
<dbReference type="AlphaFoldDB" id="A0A850R6Y6"/>
<evidence type="ECO:0000313" key="2">
    <source>
        <dbReference type="Proteomes" id="UP000592294"/>
    </source>
</evidence>
<name>A0A850R6Y6_9GAMM</name>
<protein>
    <submittedName>
        <fullName evidence="1">Uncharacterized protein</fullName>
    </submittedName>
</protein>
<accession>A0A850R6Y6</accession>
<evidence type="ECO:0000313" key="1">
    <source>
        <dbReference type="EMBL" id="NVZ08146.1"/>
    </source>
</evidence>
<sequence length="89" mass="10179">MSHFQERGLEIRAQAKYLVLEFMHTSSSCQPGNEGMRLSAIFRACGFDWGTYPKATSTHQQYWVVALMRELEAEGQVEQIAASGPWRLR</sequence>
<keyword evidence="2" id="KW-1185">Reference proteome</keyword>
<dbReference type="Proteomes" id="UP000592294">
    <property type="component" value="Unassembled WGS sequence"/>
</dbReference>
<reference evidence="1 2" key="1">
    <citation type="submission" date="2020-06" db="EMBL/GenBank/DDBJ databases">
        <title>Whole-genome sequence of Allochromatium humboldtianum DSM 21881, type strain.</title>
        <authorList>
            <person name="Kyndt J.A."/>
            <person name="Meyer T.E."/>
        </authorList>
    </citation>
    <scope>NUCLEOTIDE SEQUENCE [LARGE SCALE GENOMIC DNA]</scope>
    <source>
        <strain evidence="1 2">DSM 21881</strain>
    </source>
</reference>
<comment type="caution">
    <text evidence="1">The sequence shown here is derived from an EMBL/GenBank/DDBJ whole genome shotgun (WGS) entry which is preliminary data.</text>
</comment>
<organism evidence="1 2">
    <name type="scientific">Allochromatium humboldtianum</name>
    <dbReference type="NCBI Taxonomy" id="504901"/>
    <lineage>
        <taxon>Bacteria</taxon>
        <taxon>Pseudomonadati</taxon>
        <taxon>Pseudomonadota</taxon>
        <taxon>Gammaproteobacteria</taxon>
        <taxon>Chromatiales</taxon>
        <taxon>Chromatiaceae</taxon>
        <taxon>Allochromatium</taxon>
    </lineage>
</organism>
<dbReference type="EMBL" id="JABZEO010000002">
    <property type="protein sequence ID" value="NVZ08146.1"/>
    <property type="molecule type" value="Genomic_DNA"/>
</dbReference>
<gene>
    <name evidence="1" type="ORF">HW932_02590</name>
</gene>